<dbReference type="Proteomes" id="UP001169006">
    <property type="component" value="Unassembled WGS sequence"/>
</dbReference>
<organism evidence="1 2">
    <name type="scientific">Rhizobium oryzicola</name>
    <dbReference type="NCBI Taxonomy" id="1232668"/>
    <lineage>
        <taxon>Bacteria</taxon>
        <taxon>Pseudomonadati</taxon>
        <taxon>Pseudomonadota</taxon>
        <taxon>Alphaproteobacteria</taxon>
        <taxon>Hyphomicrobiales</taxon>
        <taxon>Rhizobiaceae</taxon>
        <taxon>Rhizobium/Agrobacterium group</taxon>
        <taxon>Rhizobium</taxon>
    </lineage>
</organism>
<dbReference type="RefSeq" id="WP_302079848.1">
    <property type="nucleotide sequence ID" value="NZ_JAUKWQ010000017.1"/>
</dbReference>
<dbReference type="EMBL" id="JAUKWQ010000017">
    <property type="protein sequence ID" value="MDO1585581.1"/>
    <property type="molecule type" value="Genomic_DNA"/>
</dbReference>
<keyword evidence="2" id="KW-1185">Reference proteome</keyword>
<reference evidence="1" key="2">
    <citation type="submission" date="2023-07" db="EMBL/GenBank/DDBJ databases">
        <authorList>
            <person name="Sun H."/>
        </authorList>
    </citation>
    <scope>NUCLEOTIDE SEQUENCE</scope>
    <source>
        <strain evidence="1">05753</strain>
    </source>
</reference>
<gene>
    <name evidence="1" type="ORF">Q2T52_26130</name>
</gene>
<accession>A0ABT8T4E5</accession>
<reference evidence="1" key="1">
    <citation type="journal article" date="2015" name="Int. J. Syst. Evol. Microbiol.">
        <title>Rhizobium oryzicola sp. nov., potential plant-growth-promoting endophytic bacteria isolated from rice roots.</title>
        <authorList>
            <person name="Zhang X.X."/>
            <person name="Gao J.S."/>
            <person name="Cao Y.H."/>
            <person name="Sheirdil R.A."/>
            <person name="Wang X.C."/>
            <person name="Zhang L."/>
        </authorList>
    </citation>
    <scope>NUCLEOTIDE SEQUENCE</scope>
    <source>
        <strain evidence="1">05753</strain>
    </source>
</reference>
<proteinExistence type="predicted"/>
<evidence type="ECO:0000313" key="2">
    <source>
        <dbReference type="Proteomes" id="UP001169006"/>
    </source>
</evidence>
<evidence type="ECO:0000313" key="1">
    <source>
        <dbReference type="EMBL" id="MDO1585581.1"/>
    </source>
</evidence>
<sequence>MLEKLKQHLKEVMESTNLIGEGDIETLSQAFASISLKLDRLIELQASSYIDFVKEHSARYADEKRIAAAYGQVYSQNNEDGIIAEIFRRIGTESKTFIEVAAGDGIENTTRLLVETGWRGLWVEAGDAEADCIRHLMRTPLTTGQLTFVNEKVTLDNIEAMVRDSGYVTPDYISVDIDYNTSHIWRKLAQFRPRLFCIEYNGHFPPSMSFEVPYREDKVWTGTNRFGASLKALEEIGRENGYQLVGCDVFGVNAFFVREDLCSEALFAAPFTAENHYEPPRFGAVRARGHARHLPFGTE</sequence>
<comment type="caution">
    <text evidence="1">The sequence shown here is derived from an EMBL/GenBank/DDBJ whole genome shotgun (WGS) entry which is preliminary data.</text>
</comment>
<protein>
    <recommendedName>
        <fullName evidence="3">Class I SAM-dependent methyltransferase</fullName>
    </recommendedName>
</protein>
<evidence type="ECO:0008006" key="3">
    <source>
        <dbReference type="Google" id="ProtNLM"/>
    </source>
</evidence>
<name>A0ABT8T4E5_9HYPH</name>